<organism evidence="1 2">
    <name type="scientific">Pleurodeles waltl</name>
    <name type="common">Iberian ribbed newt</name>
    <dbReference type="NCBI Taxonomy" id="8319"/>
    <lineage>
        <taxon>Eukaryota</taxon>
        <taxon>Metazoa</taxon>
        <taxon>Chordata</taxon>
        <taxon>Craniata</taxon>
        <taxon>Vertebrata</taxon>
        <taxon>Euteleostomi</taxon>
        <taxon>Amphibia</taxon>
        <taxon>Batrachia</taxon>
        <taxon>Caudata</taxon>
        <taxon>Salamandroidea</taxon>
        <taxon>Salamandridae</taxon>
        <taxon>Pleurodelinae</taxon>
        <taxon>Pleurodeles</taxon>
    </lineage>
</organism>
<dbReference type="Proteomes" id="UP001066276">
    <property type="component" value="Chromosome 7"/>
</dbReference>
<accession>A0AAV7P5D4</accession>
<gene>
    <name evidence="1" type="ORF">NDU88_000949</name>
</gene>
<evidence type="ECO:0000313" key="1">
    <source>
        <dbReference type="EMBL" id="KAJ1122462.1"/>
    </source>
</evidence>
<protein>
    <submittedName>
        <fullName evidence="1">Uncharacterized protein</fullName>
    </submittedName>
</protein>
<dbReference type="EMBL" id="JANPWB010000011">
    <property type="protein sequence ID" value="KAJ1122462.1"/>
    <property type="molecule type" value="Genomic_DNA"/>
</dbReference>
<reference evidence="1" key="1">
    <citation type="journal article" date="2022" name="bioRxiv">
        <title>Sequencing and chromosome-scale assembly of the giantPleurodeles waltlgenome.</title>
        <authorList>
            <person name="Brown T."/>
            <person name="Elewa A."/>
            <person name="Iarovenko S."/>
            <person name="Subramanian E."/>
            <person name="Araus A.J."/>
            <person name="Petzold A."/>
            <person name="Susuki M."/>
            <person name="Suzuki K.-i.T."/>
            <person name="Hayashi T."/>
            <person name="Toyoda A."/>
            <person name="Oliveira C."/>
            <person name="Osipova E."/>
            <person name="Leigh N.D."/>
            <person name="Simon A."/>
            <person name="Yun M.H."/>
        </authorList>
    </citation>
    <scope>NUCLEOTIDE SEQUENCE</scope>
    <source>
        <strain evidence="1">20211129_DDA</strain>
        <tissue evidence="1">Liver</tissue>
    </source>
</reference>
<evidence type="ECO:0000313" key="2">
    <source>
        <dbReference type="Proteomes" id="UP001066276"/>
    </source>
</evidence>
<sequence>HWVPPSPRQCHFPPTCVLREPRLIGRIQQRNRLHSSIRRGTSFAPTRNPHLSILILSSHRWFFFCTFIQVSRGSYSSWTLHCFLDLVPFFHRSSGPGIH</sequence>
<proteinExistence type="predicted"/>
<name>A0AAV7P5D4_PLEWA</name>
<comment type="caution">
    <text evidence="1">The sequence shown here is derived from an EMBL/GenBank/DDBJ whole genome shotgun (WGS) entry which is preliminary data.</text>
</comment>
<feature type="non-terminal residue" evidence="1">
    <location>
        <position position="99"/>
    </location>
</feature>
<keyword evidence="2" id="KW-1185">Reference proteome</keyword>
<feature type="non-terminal residue" evidence="1">
    <location>
        <position position="1"/>
    </location>
</feature>
<dbReference type="AlphaFoldDB" id="A0AAV7P5D4"/>